<organism evidence="1 2">
    <name type="scientific">Sphaerobolus stellatus (strain SS14)</name>
    <dbReference type="NCBI Taxonomy" id="990650"/>
    <lineage>
        <taxon>Eukaryota</taxon>
        <taxon>Fungi</taxon>
        <taxon>Dikarya</taxon>
        <taxon>Basidiomycota</taxon>
        <taxon>Agaricomycotina</taxon>
        <taxon>Agaricomycetes</taxon>
        <taxon>Phallomycetidae</taxon>
        <taxon>Geastrales</taxon>
        <taxon>Sphaerobolaceae</taxon>
        <taxon>Sphaerobolus</taxon>
    </lineage>
</organism>
<dbReference type="HOGENOM" id="CLU_1971887_0_0_1"/>
<protein>
    <submittedName>
        <fullName evidence="1">Uncharacterized protein</fullName>
    </submittedName>
</protein>
<proteinExistence type="predicted"/>
<dbReference type="AlphaFoldDB" id="A0A0C9UKB9"/>
<dbReference type="EMBL" id="KN837285">
    <property type="protein sequence ID" value="KIJ29322.1"/>
    <property type="molecule type" value="Genomic_DNA"/>
</dbReference>
<accession>A0A0C9UKB9</accession>
<evidence type="ECO:0000313" key="1">
    <source>
        <dbReference type="EMBL" id="KIJ29322.1"/>
    </source>
</evidence>
<dbReference type="Proteomes" id="UP000054279">
    <property type="component" value="Unassembled WGS sequence"/>
</dbReference>
<reference evidence="1 2" key="1">
    <citation type="submission" date="2014-06" db="EMBL/GenBank/DDBJ databases">
        <title>Evolutionary Origins and Diversification of the Mycorrhizal Mutualists.</title>
        <authorList>
            <consortium name="DOE Joint Genome Institute"/>
            <consortium name="Mycorrhizal Genomics Consortium"/>
            <person name="Kohler A."/>
            <person name="Kuo A."/>
            <person name="Nagy L.G."/>
            <person name="Floudas D."/>
            <person name="Copeland A."/>
            <person name="Barry K.W."/>
            <person name="Cichocki N."/>
            <person name="Veneault-Fourrey C."/>
            <person name="LaButti K."/>
            <person name="Lindquist E.A."/>
            <person name="Lipzen A."/>
            <person name="Lundell T."/>
            <person name="Morin E."/>
            <person name="Murat C."/>
            <person name="Riley R."/>
            <person name="Ohm R."/>
            <person name="Sun H."/>
            <person name="Tunlid A."/>
            <person name="Henrissat B."/>
            <person name="Grigoriev I.V."/>
            <person name="Hibbett D.S."/>
            <person name="Martin F."/>
        </authorList>
    </citation>
    <scope>NUCLEOTIDE SEQUENCE [LARGE SCALE GENOMIC DNA]</scope>
    <source>
        <strain evidence="1 2">SS14</strain>
    </source>
</reference>
<keyword evidence="2" id="KW-1185">Reference proteome</keyword>
<evidence type="ECO:0000313" key="2">
    <source>
        <dbReference type="Proteomes" id="UP000054279"/>
    </source>
</evidence>
<gene>
    <name evidence="1" type="ORF">M422DRAFT_269274</name>
</gene>
<sequence>MEDIVHGVLDYESRKVLPRIWQSEFKFKLASLLHFVERADTSTLSLFILKYYCYQKPFIFVLLEVRHAKFLGLPVTGFINWRILEFRRYWSDTYIGHEVKLILISLIQKGATTEKYSIFDNTKPEAY</sequence>
<name>A0A0C9UKB9_SPHS4</name>